<proteinExistence type="inferred from homology"/>
<evidence type="ECO:0000256" key="2">
    <source>
        <dbReference type="ARBA" id="ARBA00023264"/>
    </source>
</evidence>
<organism evidence="6 7">
    <name type="scientific">Meloidogyne enterolobii</name>
    <name type="common">Root-knot nematode worm</name>
    <name type="synonym">Meloidogyne mayaguensis</name>
    <dbReference type="NCBI Taxonomy" id="390850"/>
    <lineage>
        <taxon>Eukaryota</taxon>
        <taxon>Metazoa</taxon>
        <taxon>Ecdysozoa</taxon>
        <taxon>Nematoda</taxon>
        <taxon>Chromadorea</taxon>
        <taxon>Rhabditida</taxon>
        <taxon>Tylenchina</taxon>
        <taxon>Tylenchomorpha</taxon>
        <taxon>Tylenchoidea</taxon>
        <taxon>Meloidogynidae</taxon>
        <taxon>Meloidogyninae</taxon>
        <taxon>Meloidogyne</taxon>
    </lineage>
</organism>
<keyword evidence="1" id="KW-0444">Lipid biosynthesis</keyword>
<dbReference type="GO" id="GO:0005737">
    <property type="term" value="C:cytoplasm"/>
    <property type="evidence" value="ECO:0007669"/>
    <property type="project" value="TreeGrafter"/>
</dbReference>
<dbReference type="Proteomes" id="UP000580250">
    <property type="component" value="Unassembled WGS sequence"/>
</dbReference>
<evidence type="ECO:0000256" key="1">
    <source>
        <dbReference type="ARBA" id="ARBA00023209"/>
    </source>
</evidence>
<gene>
    <name evidence="6" type="ORF">MENT_LOCUS105</name>
</gene>
<dbReference type="CDD" id="cd05157">
    <property type="entry name" value="ETNK_euk"/>
    <property type="match status" value="1"/>
</dbReference>
<dbReference type="PANTHER" id="PTHR22603">
    <property type="entry name" value="CHOLINE/ETHANOALAMINE KINASE"/>
    <property type="match status" value="1"/>
</dbReference>
<comment type="pathway">
    <text evidence="3">Phospholipid metabolism; phosphatidylethanolamine biosynthesis; phosphatidylethanolamine from ethanolamine: step 1/3.</text>
</comment>
<dbReference type="GO" id="GO:0004305">
    <property type="term" value="F:ethanolamine kinase activity"/>
    <property type="evidence" value="ECO:0007669"/>
    <property type="project" value="UniProtKB-EC"/>
</dbReference>
<evidence type="ECO:0000313" key="6">
    <source>
        <dbReference type="EMBL" id="CAD2122277.1"/>
    </source>
</evidence>
<dbReference type="Gene3D" id="3.30.200.20">
    <property type="entry name" value="Phosphorylase Kinase, domain 1"/>
    <property type="match status" value="1"/>
</dbReference>
<dbReference type="SUPFAM" id="SSF56112">
    <property type="entry name" value="Protein kinase-like (PK-like)"/>
    <property type="match status" value="1"/>
</dbReference>
<dbReference type="GO" id="GO:0006646">
    <property type="term" value="P:phosphatidylethanolamine biosynthetic process"/>
    <property type="evidence" value="ECO:0007669"/>
    <property type="project" value="TreeGrafter"/>
</dbReference>
<keyword evidence="1" id="KW-0594">Phospholipid biosynthesis</keyword>
<accession>A0A6V7THA2</accession>
<dbReference type="InterPro" id="IPR011009">
    <property type="entry name" value="Kinase-like_dom_sf"/>
</dbReference>
<dbReference type="EC" id="2.7.1.82" evidence="5"/>
<dbReference type="PANTHER" id="PTHR22603:SF66">
    <property type="entry name" value="ETHANOLAMINE KINASE"/>
    <property type="match status" value="1"/>
</dbReference>
<dbReference type="Gene3D" id="3.90.1200.10">
    <property type="match status" value="1"/>
</dbReference>
<comment type="similarity">
    <text evidence="4">Belongs to the choline/ethanolamine kinase family.</text>
</comment>
<protein>
    <recommendedName>
        <fullName evidence="5">ethanolamine kinase</fullName>
        <ecNumber evidence="5">2.7.1.82</ecNumber>
    </recommendedName>
</protein>
<dbReference type="OrthoDB" id="10267235at2759"/>
<dbReference type="AlphaFoldDB" id="A0A6V7THA2"/>
<name>A0A6V7THA2_MELEN</name>
<keyword evidence="2" id="KW-1208">Phospholipid metabolism</keyword>
<dbReference type="Pfam" id="PF01633">
    <property type="entry name" value="Choline_kinase"/>
    <property type="match status" value="1"/>
</dbReference>
<keyword evidence="1" id="KW-0443">Lipid metabolism</keyword>
<comment type="caution">
    <text evidence="6">The sequence shown here is derived from an EMBL/GenBank/DDBJ whole genome shotgun (WGS) entry which is preliminary data.</text>
</comment>
<reference evidence="6 7" key="1">
    <citation type="submission" date="2020-08" db="EMBL/GenBank/DDBJ databases">
        <authorList>
            <person name="Koutsovoulos G."/>
            <person name="Danchin GJ E."/>
        </authorList>
    </citation>
    <scope>NUCLEOTIDE SEQUENCE [LARGE SCALE GENOMIC DNA]</scope>
</reference>
<evidence type="ECO:0000256" key="4">
    <source>
        <dbReference type="ARBA" id="ARBA00038211"/>
    </source>
</evidence>
<dbReference type="EMBL" id="CAJEWN010000001">
    <property type="protein sequence ID" value="CAD2122277.1"/>
    <property type="molecule type" value="Genomic_DNA"/>
</dbReference>
<evidence type="ECO:0000256" key="5">
    <source>
        <dbReference type="ARBA" id="ARBA00038874"/>
    </source>
</evidence>
<evidence type="ECO:0000256" key="3">
    <source>
        <dbReference type="ARBA" id="ARBA00037883"/>
    </source>
</evidence>
<sequence>MKSSKKYFPFIPIKIPLEEPIKIENGNSTCGISMIIRQIRPTWKLDYCEIEVFTNGITNKIFCVCNGEEKEDKLIFRVFGAGSDKIIDREFELENFERLSKNGLAAPVYAKFENGLVYGYLPGECVSIKSVREPCIVEKICISLSLIHKIPLTKKEQNQQPLIEIKLKNWIETLPNKISSKEGQLLFDEYFAKINLTNQFEQLIAFIKNISSPMVFSHNDLLIYNILLDKLNNKIHFIDYEYAGPNPQLFDIANHLCEYAGVDEIPNYEINGPTNKEREYFLKCYFLNFIGKSLDEFELKNLVKQLLIFESAAHFFWTLWAIHQSNLSKIQFNYMQYAISRHKQFILLFNKFVEEIKKE</sequence>
<evidence type="ECO:0000313" key="7">
    <source>
        <dbReference type="Proteomes" id="UP000580250"/>
    </source>
</evidence>